<evidence type="ECO:0000313" key="1">
    <source>
        <dbReference type="Proteomes" id="UP000887579"/>
    </source>
</evidence>
<protein>
    <submittedName>
        <fullName evidence="2">Uncharacterized protein</fullName>
    </submittedName>
</protein>
<sequence>MLIVSVLLSAIFLNFVAVNGLDQNETETNIKAKIVEKSYKYSDTKTEGGIHQVEFQDYILRQPHLVPEKARVLFVKPSKEQLSYIEAAKKNLIPFKQLHEKAFDGGAESHRAAILSIRILASIGDPLIHDQIVNENFLPFLVNDLGKNDE</sequence>
<dbReference type="Proteomes" id="UP000887579">
    <property type="component" value="Unplaced"/>
</dbReference>
<dbReference type="WBParaSite" id="ES5_v2.g27524.t1">
    <property type="protein sequence ID" value="ES5_v2.g27524.t1"/>
    <property type="gene ID" value="ES5_v2.g27524"/>
</dbReference>
<reference evidence="2" key="1">
    <citation type="submission" date="2022-11" db="UniProtKB">
        <authorList>
            <consortium name="WormBaseParasite"/>
        </authorList>
    </citation>
    <scope>IDENTIFICATION</scope>
</reference>
<name>A0AC34GD40_9BILA</name>
<accession>A0AC34GD40</accession>
<proteinExistence type="predicted"/>
<evidence type="ECO:0000313" key="2">
    <source>
        <dbReference type="WBParaSite" id="ES5_v2.g27524.t1"/>
    </source>
</evidence>
<organism evidence="1 2">
    <name type="scientific">Panagrolaimus sp. ES5</name>
    <dbReference type="NCBI Taxonomy" id="591445"/>
    <lineage>
        <taxon>Eukaryota</taxon>
        <taxon>Metazoa</taxon>
        <taxon>Ecdysozoa</taxon>
        <taxon>Nematoda</taxon>
        <taxon>Chromadorea</taxon>
        <taxon>Rhabditida</taxon>
        <taxon>Tylenchina</taxon>
        <taxon>Panagrolaimomorpha</taxon>
        <taxon>Panagrolaimoidea</taxon>
        <taxon>Panagrolaimidae</taxon>
        <taxon>Panagrolaimus</taxon>
    </lineage>
</organism>